<feature type="binding site" evidence="7">
    <location>
        <position position="229"/>
    </location>
    <ligand>
        <name>Zn(2+)</name>
        <dbReference type="ChEBI" id="CHEBI:29105"/>
        <label>3</label>
    </ligand>
</feature>
<dbReference type="SUPFAM" id="SSF51658">
    <property type="entry name" value="Xylose isomerase-like"/>
    <property type="match status" value="1"/>
</dbReference>
<dbReference type="Pfam" id="PF01261">
    <property type="entry name" value="AP_endonuc_2"/>
    <property type="match status" value="1"/>
</dbReference>
<dbReference type="Proteomes" id="UP000377803">
    <property type="component" value="Chromosome"/>
</dbReference>
<comment type="catalytic activity">
    <reaction evidence="7">
        <text>Endonucleolytic cleavage to 5'-phosphooligonucleotide end-products.</text>
        <dbReference type="EC" id="3.1.21.2"/>
    </reaction>
</comment>
<comment type="function">
    <text evidence="7">Endonuclease IV plays a role in DNA repair. It cleaves phosphodiester bonds at apurinic or apyrimidinic (AP) sites, generating a 3'-hydroxyl group and a 5'-terminal sugar phosphate.</text>
</comment>
<feature type="binding site" evidence="7">
    <location>
        <position position="214"/>
    </location>
    <ligand>
        <name>Zn(2+)</name>
        <dbReference type="ChEBI" id="CHEBI:29105"/>
        <label>2</label>
    </ligand>
</feature>
<dbReference type="GeneID" id="42364890"/>
<dbReference type="PANTHER" id="PTHR21445">
    <property type="entry name" value="ENDONUCLEASE IV ENDODEOXYRIBONUCLEASE IV"/>
    <property type="match status" value="1"/>
</dbReference>
<evidence type="ECO:0000256" key="3">
    <source>
        <dbReference type="ARBA" id="ARBA00022763"/>
    </source>
</evidence>
<evidence type="ECO:0000313" key="10">
    <source>
        <dbReference type="Proteomes" id="UP000377803"/>
    </source>
</evidence>
<dbReference type="GO" id="GO:0003677">
    <property type="term" value="F:DNA binding"/>
    <property type="evidence" value="ECO:0007669"/>
    <property type="project" value="InterPro"/>
</dbReference>
<keyword evidence="3 7" id="KW-0227">DNA damage</keyword>
<evidence type="ECO:0000256" key="4">
    <source>
        <dbReference type="ARBA" id="ARBA00022801"/>
    </source>
</evidence>
<dbReference type="Gene3D" id="3.20.20.150">
    <property type="entry name" value="Divalent-metal-dependent TIM barrel enzymes"/>
    <property type="match status" value="1"/>
</dbReference>
<dbReference type="SMART" id="SM00518">
    <property type="entry name" value="AP2Ec"/>
    <property type="match status" value="1"/>
</dbReference>
<dbReference type="RefSeq" id="WP_153550145.1">
    <property type="nucleotide sequence ID" value="NZ_CP040089.1"/>
</dbReference>
<dbReference type="InterPro" id="IPR018246">
    <property type="entry name" value="AP_endonuc_F2_Zn_BS"/>
</dbReference>
<dbReference type="InterPro" id="IPR001719">
    <property type="entry name" value="AP_endonuc_2"/>
</dbReference>
<protein>
    <recommendedName>
        <fullName evidence="7">Probable endonuclease 4</fullName>
        <ecNumber evidence="7">3.1.21.2</ecNumber>
    </recommendedName>
    <alternativeName>
        <fullName evidence="7">Endodeoxyribonuclease IV</fullName>
    </alternativeName>
    <alternativeName>
        <fullName evidence="7">Endonuclease IV</fullName>
    </alternativeName>
</protein>
<dbReference type="PANTHER" id="PTHR21445:SF0">
    <property type="entry name" value="APURINIC-APYRIMIDINIC ENDONUCLEASE"/>
    <property type="match status" value="1"/>
</dbReference>
<feature type="binding site" evidence="7">
    <location>
        <position position="259"/>
    </location>
    <ligand>
        <name>Zn(2+)</name>
        <dbReference type="ChEBI" id="CHEBI:29105"/>
        <label>2</label>
    </ligand>
</feature>
<organism evidence="9 10">
    <name type="scientific">Candidatus Nanohalobium constans</name>
    <dbReference type="NCBI Taxonomy" id="2565781"/>
    <lineage>
        <taxon>Archaea</taxon>
        <taxon>Candidatus Nanohalarchaeota</taxon>
        <taxon>Candidatus Nanohalobia</taxon>
        <taxon>Candidatus Nanohalobiales</taxon>
        <taxon>Candidatus Nanohalobiaceae</taxon>
        <taxon>Candidatus Nanohalobium</taxon>
    </lineage>
</organism>
<dbReference type="OrthoDB" id="33250at2157"/>
<evidence type="ECO:0000256" key="7">
    <source>
        <dbReference type="HAMAP-Rule" id="MF_00152"/>
    </source>
</evidence>
<feature type="binding site" evidence="7">
    <location>
        <position position="227"/>
    </location>
    <ligand>
        <name>Zn(2+)</name>
        <dbReference type="ChEBI" id="CHEBI:29105"/>
        <label>3</label>
    </ligand>
</feature>
<comment type="cofactor">
    <cofactor evidence="7">
        <name>Zn(2+)</name>
        <dbReference type="ChEBI" id="CHEBI:29105"/>
    </cofactor>
    <text evidence="7">Binds 3 Zn(2+) ions.</text>
</comment>
<dbReference type="InterPro" id="IPR036237">
    <property type="entry name" value="Xyl_isomerase-like_sf"/>
</dbReference>
<proteinExistence type="inferred from homology"/>
<keyword evidence="4 7" id="KW-0378">Hydrolase</keyword>
<reference evidence="10" key="1">
    <citation type="submission" date="2019-05" db="EMBL/GenBank/DDBJ databases">
        <title>Candidatus Nanohalobium constans, a novel model system to study the DPANN nano-sized archaea: genomic and physiological characterization of a nanoarchaeon co-cultured with its chitinotrophic host.</title>
        <authorList>
            <person name="La Cono V."/>
            <person name="Arcadi E."/>
            <person name="Crisafi F."/>
            <person name="Denaro R."/>
            <person name="La Spada G."/>
            <person name="Messina E."/>
            <person name="Smedile F."/>
            <person name="Toshchakov S.V."/>
            <person name="Shevchenko M.A."/>
            <person name="Golyshin P.N."/>
            <person name="Golyshina O.V."/>
            <person name="Ferrer M."/>
            <person name="Rohde M."/>
            <person name="Mushegian A."/>
            <person name="Sorokin D.Y."/>
            <person name="Giuliano L."/>
            <person name="Yakimov M.M."/>
        </authorList>
    </citation>
    <scope>NUCLEOTIDE SEQUENCE [LARGE SCALE GENOMIC DNA]</scope>
    <source>
        <strain evidence="10">LC1Nh</strain>
    </source>
</reference>
<dbReference type="EMBL" id="CP040089">
    <property type="protein sequence ID" value="QGA80407.1"/>
    <property type="molecule type" value="Genomic_DNA"/>
</dbReference>
<dbReference type="AlphaFoldDB" id="A0A5Q0UFP4"/>
<feature type="binding site" evidence="7">
    <location>
        <position position="180"/>
    </location>
    <ligand>
        <name>Zn(2+)</name>
        <dbReference type="ChEBI" id="CHEBI:29105"/>
        <label>3</label>
    </ligand>
</feature>
<feature type="binding site" evidence="7">
    <location>
        <position position="68"/>
    </location>
    <ligand>
        <name>Zn(2+)</name>
        <dbReference type="ChEBI" id="CHEBI:29105"/>
        <label>1</label>
    </ligand>
</feature>
<feature type="binding site" evidence="7">
    <location>
        <position position="142"/>
    </location>
    <ligand>
        <name>Zn(2+)</name>
        <dbReference type="ChEBI" id="CHEBI:29105"/>
        <label>2</label>
    </ligand>
</feature>
<feature type="binding site" evidence="7">
    <location>
        <position position="142"/>
    </location>
    <ligand>
        <name>Zn(2+)</name>
        <dbReference type="ChEBI" id="CHEBI:29105"/>
        <label>1</label>
    </ligand>
</feature>
<gene>
    <name evidence="7 9" type="primary">nfo</name>
    <name evidence="9" type="ORF">LC1Nh_0507</name>
</gene>
<dbReference type="PROSITE" id="PS00730">
    <property type="entry name" value="AP_NUCLEASE_F2_2"/>
    <property type="match status" value="1"/>
</dbReference>
<dbReference type="PROSITE" id="PS51432">
    <property type="entry name" value="AP_NUCLEASE_F2_4"/>
    <property type="match status" value="1"/>
</dbReference>
<accession>A0A5Q0UFP4</accession>
<sequence length="280" mass="31184">MTFRIGAHVSISGGVNKAIERQKEETGNCGQIFAGSPRTWSVSEYEDEEGEEFQELRDEEDQNPYVIHSTYLVNLATPKDDLFEKSLNCLQSELDAASTLGVEYVVFHPGAHTGSGRETGIERIAEGIDELDIPDNVTLLLENTAGKGTTLGRSMGELRKMIDQADTPDEKIGVCIDTCHAHAAGYDLVSEEGFQDFIQEIKEDIGLDKIKVLHLNDSKDEKGSEKDNHEDIGYGNIGEEGFRNIVNAEEFEDLPMVLETPSDNRASYKENIEKIRELRE</sequence>
<feature type="binding site" evidence="7">
    <location>
        <position position="108"/>
    </location>
    <ligand>
        <name>Zn(2+)</name>
        <dbReference type="ChEBI" id="CHEBI:29105"/>
        <label>1</label>
    </ligand>
</feature>
<dbReference type="GO" id="GO:0008270">
    <property type="term" value="F:zinc ion binding"/>
    <property type="evidence" value="ECO:0007669"/>
    <property type="project" value="UniProtKB-UniRule"/>
</dbReference>
<evidence type="ECO:0000256" key="5">
    <source>
        <dbReference type="ARBA" id="ARBA00022833"/>
    </source>
</evidence>
<name>A0A5Q0UFP4_9ARCH</name>
<evidence type="ECO:0000256" key="2">
    <source>
        <dbReference type="ARBA" id="ARBA00022723"/>
    </source>
</evidence>
<feature type="binding site" evidence="7">
    <location>
        <position position="177"/>
    </location>
    <ligand>
        <name>Zn(2+)</name>
        <dbReference type="ChEBI" id="CHEBI:29105"/>
        <label>2</label>
    </ligand>
</feature>
<dbReference type="GO" id="GO:0008833">
    <property type="term" value="F:deoxyribonuclease IV (phage-T4-induced) activity"/>
    <property type="evidence" value="ECO:0007669"/>
    <property type="project" value="UniProtKB-UniRule"/>
</dbReference>
<dbReference type="KEGG" id="ncon:LC1Nh_0507"/>
<evidence type="ECO:0000313" key="9">
    <source>
        <dbReference type="EMBL" id="QGA80407.1"/>
    </source>
</evidence>
<dbReference type="GO" id="GO:0003906">
    <property type="term" value="F:DNA-(apurinic or apyrimidinic site) endonuclease activity"/>
    <property type="evidence" value="ECO:0007669"/>
    <property type="project" value="TreeGrafter"/>
</dbReference>
<keyword evidence="7" id="KW-0255">Endonuclease</keyword>
<keyword evidence="6 7" id="KW-0234">DNA repair</keyword>
<dbReference type="CDD" id="cd00019">
    <property type="entry name" value="AP2Ec"/>
    <property type="match status" value="1"/>
</dbReference>
<dbReference type="FunFam" id="3.20.20.150:FF:000001">
    <property type="entry name" value="Probable endonuclease 4"/>
    <property type="match status" value="1"/>
</dbReference>
<dbReference type="PROSITE" id="PS00731">
    <property type="entry name" value="AP_NUCLEASE_F2_3"/>
    <property type="match status" value="1"/>
</dbReference>
<evidence type="ECO:0000256" key="6">
    <source>
        <dbReference type="ARBA" id="ARBA00023204"/>
    </source>
</evidence>
<keyword evidence="10" id="KW-1185">Reference proteome</keyword>
<dbReference type="HAMAP" id="MF_00152">
    <property type="entry name" value="Nfo"/>
    <property type="match status" value="1"/>
</dbReference>
<keyword evidence="2 7" id="KW-0479">Metal-binding</keyword>
<evidence type="ECO:0000256" key="1">
    <source>
        <dbReference type="ARBA" id="ARBA00005340"/>
    </source>
</evidence>
<dbReference type="InterPro" id="IPR013022">
    <property type="entry name" value="Xyl_isomerase-like_TIM-brl"/>
</dbReference>
<dbReference type="GO" id="GO:0008081">
    <property type="term" value="F:phosphoric diester hydrolase activity"/>
    <property type="evidence" value="ECO:0007669"/>
    <property type="project" value="TreeGrafter"/>
</dbReference>
<comment type="similarity">
    <text evidence="1 7">Belongs to the AP endonuclease 2 family.</text>
</comment>
<dbReference type="GO" id="GO:0006284">
    <property type="term" value="P:base-excision repair"/>
    <property type="evidence" value="ECO:0007669"/>
    <property type="project" value="TreeGrafter"/>
</dbReference>
<keyword evidence="7" id="KW-0540">Nuclease</keyword>
<keyword evidence="5 7" id="KW-0862">Zinc</keyword>
<dbReference type="EC" id="3.1.21.2" evidence="7"/>
<dbReference type="NCBIfam" id="TIGR00587">
    <property type="entry name" value="nfo"/>
    <property type="match status" value="1"/>
</dbReference>
<evidence type="ECO:0000259" key="8">
    <source>
        <dbReference type="Pfam" id="PF01261"/>
    </source>
</evidence>
<feature type="domain" description="Xylose isomerase-like TIM barrel" evidence="8">
    <location>
        <begin position="31"/>
        <end position="277"/>
    </location>
</feature>